<dbReference type="EMBL" id="UINC01139274">
    <property type="protein sequence ID" value="SVD25720.1"/>
    <property type="molecule type" value="Genomic_DNA"/>
</dbReference>
<feature type="non-terminal residue" evidence="1">
    <location>
        <position position="121"/>
    </location>
</feature>
<protein>
    <recommendedName>
        <fullName evidence="2">POTRA domain-containing protein</fullName>
    </recommendedName>
</protein>
<dbReference type="Gene3D" id="3.10.20.310">
    <property type="entry name" value="membrane protein fhac"/>
    <property type="match status" value="1"/>
</dbReference>
<evidence type="ECO:0008006" key="2">
    <source>
        <dbReference type="Google" id="ProtNLM"/>
    </source>
</evidence>
<feature type="non-terminal residue" evidence="1">
    <location>
        <position position="1"/>
    </location>
</feature>
<gene>
    <name evidence="1" type="ORF">METZ01_LOCUS378574</name>
</gene>
<dbReference type="AlphaFoldDB" id="A0A382TUH6"/>
<reference evidence="1" key="1">
    <citation type="submission" date="2018-05" db="EMBL/GenBank/DDBJ databases">
        <authorList>
            <person name="Lanie J.A."/>
            <person name="Ng W.-L."/>
            <person name="Kazmierczak K.M."/>
            <person name="Andrzejewski T.M."/>
            <person name="Davidsen T.M."/>
            <person name="Wayne K.J."/>
            <person name="Tettelin H."/>
            <person name="Glass J.I."/>
            <person name="Rusch D."/>
            <person name="Podicherti R."/>
            <person name="Tsui H.-C.T."/>
            <person name="Winkler M.E."/>
        </authorList>
    </citation>
    <scope>NUCLEOTIDE SEQUENCE</scope>
</reference>
<name>A0A382TUH6_9ZZZZ</name>
<sequence length="121" mass="13786">VLLILHTESLRAGILPVTQIEYLFNGEILDESSILSQALISKTDIEHGDTVSHYKIRRCVEAIYSIGDFSQVRVVEQEIESGVRLVFQLTSKIRISEIKFDGNILDMDLFKYQISIKNISE</sequence>
<accession>A0A382TUH6</accession>
<evidence type="ECO:0000313" key="1">
    <source>
        <dbReference type="EMBL" id="SVD25720.1"/>
    </source>
</evidence>
<organism evidence="1">
    <name type="scientific">marine metagenome</name>
    <dbReference type="NCBI Taxonomy" id="408172"/>
    <lineage>
        <taxon>unclassified sequences</taxon>
        <taxon>metagenomes</taxon>
        <taxon>ecological metagenomes</taxon>
    </lineage>
</organism>
<proteinExistence type="predicted"/>